<dbReference type="Proteomes" id="UP001470230">
    <property type="component" value="Unassembled WGS sequence"/>
</dbReference>
<protein>
    <submittedName>
        <fullName evidence="2">Uncharacterized protein</fullName>
    </submittedName>
</protein>
<evidence type="ECO:0000313" key="3">
    <source>
        <dbReference type="Proteomes" id="UP001470230"/>
    </source>
</evidence>
<evidence type="ECO:0000256" key="1">
    <source>
        <dbReference type="SAM" id="MobiDB-lite"/>
    </source>
</evidence>
<reference evidence="2 3" key="1">
    <citation type="submission" date="2024-04" db="EMBL/GenBank/DDBJ databases">
        <title>Tritrichomonas musculus Genome.</title>
        <authorList>
            <person name="Alves-Ferreira E."/>
            <person name="Grigg M."/>
            <person name="Lorenzi H."/>
            <person name="Galac M."/>
        </authorList>
    </citation>
    <scope>NUCLEOTIDE SEQUENCE [LARGE SCALE GENOMIC DNA]</scope>
    <source>
        <strain evidence="2 3">EAF2021</strain>
    </source>
</reference>
<keyword evidence="3" id="KW-1185">Reference proteome</keyword>
<proteinExistence type="predicted"/>
<comment type="caution">
    <text evidence="2">The sequence shown here is derived from an EMBL/GenBank/DDBJ whole genome shotgun (WGS) entry which is preliminary data.</text>
</comment>
<feature type="region of interest" description="Disordered" evidence="1">
    <location>
        <begin position="181"/>
        <end position="212"/>
    </location>
</feature>
<gene>
    <name evidence="2" type="ORF">M9Y10_038570</name>
</gene>
<dbReference type="EMBL" id="JAPFFF010000006">
    <property type="protein sequence ID" value="KAK8887521.1"/>
    <property type="molecule type" value="Genomic_DNA"/>
</dbReference>
<name>A0ABR2K9E2_9EUKA</name>
<evidence type="ECO:0000313" key="2">
    <source>
        <dbReference type="EMBL" id="KAK8887521.1"/>
    </source>
</evidence>
<sequence length="212" mass="24723">MRGQKINRLEKSRDEWYQSHHQSSPSSRKKNNSLTLSINFDTHTYTKTDVFKPFCPYNNHQTGFNEFENNYYYGNDKYITYWGKGGVGVEPIDFSRTLSILREKTAISPYKINLAPIGKINDCFTPYQNDQMTYDALEAARNELRHRAEHIALEMRRVDDLWNTEPAANILLRSCNQSLENSHQNARSSSVQRRSSHSSNSKKSKRNSRSYL</sequence>
<feature type="compositionally biased region" description="Polar residues" evidence="1">
    <location>
        <begin position="19"/>
        <end position="32"/>
    </location>
</feature>
<feature type="region of interest" description="Disordered" evidence="1">
    <location>
        <begin position="11"/>
        <end position="32"/>
    </location>
</feature>
<organism evidence="2 3">
    <name type="scientific">Tritrichomonas musculus</name>
    <dbReference type="NCBI Taxonomy" id="1915356"/>
    <lineage>
        <taxon>Eukaryota</taxon>
        <taxon>Metamonada</taxon>
        <taxon>Parabasalia</taxon>
        <taxon>Tritrichomonadida</taxon>
        <taxon>Tritrichomonadidae</taxon>
        <taxon>Tritrichomonas</taxon>
    </lineage>
</organism>
<accession>A0ABR2K9E2</accession>
<feature type="compositionally biased region" description="Basic residues" evidence="1">
    <location>
        <begin position="194"/>
        <end position="212"/>
    </location>
</feature>